<dbReference type="AlphaFoldDB" id="A0AAV5AF87"/>
<dbReference type="SUPFAM" id="SSF52172">
    <property type="entry name" value="CheY-like"/>
    <property type="match status" value="1"/>
</dbReference>
<dbReference type="SUPFAM" id="SSF55874">
    <property type="entry name" value="ATPase domain of HSP90 chaperone/DNA topoisomerase II/histidine kinase"/>
    <property type="match status" value="1"/>
</dbReference>
<dbReference type="CDD" id="cd00082">
    <property type="entry name" value="HisKA"/>
    <property type="match status" value="1"/>
</dbReference>
<dbReference type="PROSITE" id="PS50110">
    <property type="entry name" value="RESPONSE_REGULATORY"/>
    <property type="match status" value="1"/>
</dbReference>
<feature type="transmembrane region" description="Helical" evidence="8">
    <location>
        <begin position="240"/>
        <end position="259"/>
    </location>
</feature>
<dbReference type="InterPro" id="IPR036097">
    <property type="entry name" value="HisK_dim/P_sf"/>
</dbReference>
<dbReference type="CDD" id="cd17546">
    <property type="entry name" value="REC_hyHK_CKI1_RcsC-like"/>
    <property type="match status" value="1"/>
</dbReference>
<dbReference type="Pfam" id="PF00512">
    <property type="entry name" value="HisKA"/>
    <property type="match status" value="1"/>
</dbReference>
<evidence type="ECO:0000256" key="5">
    <source>
        <dbReference type="ARBA" id="ARBA00022777"/>
    </source>
</evidence>
<keyword evidence="12" id="KW-1185">Reference proteome</keyword>
<dbReference type="SMART" id="SM00388">
    <property type="entry name" value="HisKA"/>
    <property type="match status" value="1"/>
</dbReference>
<dbReference type="InterPro" id="IPR005467">
    <property type="entry name" value="His_kinase_dom"/>
</dbReference>
<evidence type="ECO:0000256" key="3">
    <source>
        <dbReference type="ARBA" id="ARBA00022553"/>
    </source>
</evidence>
<evidence type="ECO:0000313" key="11">
    <source>
        <dbReference type="EMBL" id="GJJ11166.1"/>
    </source>
</evidence>
<dbReference type="Pfam" id="PF00072">
    <property type="entry name" value="Response_reg"/>
    <property type="match status" value="1"/>
</dbReference>
<keyword evidence="4" id="KW-0808">Transferase</keyword>
<reference evidence="11" key="1">
    <citation type="submission" date="2021-10" db="EMBL/GenBank/DDBJ databases">
        <title>De novo Genome Assembly of Clathrus columnatus (Basidiomycota, Fungi) Using Illumina and Nanopore Sequence Data.</title>
        <authorList>
            <person name="Ogiso-Tanaka E."/>
            <person name="Itagaki H."/>
            <person name="Hosoya T."/>
            <person name="Hosaka K."/>
        </authorList>
    </citation>
    <scope>NUCLEOTIDE SEQUENCE</scope>
    <source>
        <strain evidence="11">MO-923</strain>
    </source>
</reference>
<dbReference type="Pfam" id="PF02518">
    <property type="entry name" value="HATPase_c"/>
    <property type="match status" value="1"/>
</dbReference>
<keyword evidence="8" id="KW-0472">Membrane</keyword>
<accession>A0AAV5AF87</accession>
<dbReference type="GO" id="GO:0000155">
    <property type="term" value="F:phosphorelay sensor kinase activity"/>
    <property type="evidence" value="ECO:0007669"/>
    <property type="project" value="InterPro"/>
</dbReference>
<evidence type="ECO:0000256" key="4">
    <source>
        <dbReference type="ARBA" id="ARBA00022679"/>
    </source>
</evidence>
<feature type="region of interest" description="Disordered" evidence="7">
    <location>
        <begin position="118"/>
        <end position="151"/>
    </location>
</feature>
<feature type="domain" description="Response regulatory" evidence="10">
    <location>
        <begin position="792"/>
        <end position="919"/>
    </location>
</feature>
<dbReference type="EC" id="2.7.13.3" evidence="2"/>
<dbReference type="PANTHER" id="PTHR43047:SF66">
    <property type="entry name" value="HISKA"/>
    <property type="match status" value="1"/>
</dbReference>
<evidence type="ECO:0000256" key="7">
    <source>
        <dbReference type="SAM" id="MobiDB-lite"/>
    </source>
</evidence>
<protein>
    <recommendedName>
        <fullName evidence="2">histidine kinase</fullName>
        <ecNumber evidence="2">2.7.13.3</ecNumber>
    </recommendedName>
</protein>
<dbReference type="GO" id="GO:0009927">
    <property type="term" value="F:histidine phosphotransfer kinase activity"/>
    <property type="evidence" value="ECO:0007669"/>
    <property type="project" value="TreeGrafter"/>
</dbReference>
<sequence>MPVLWFDKHRREPKEVLPISSIGTSDAHPPILTERKKSVSFNKTTWRILWAAFKERVGSGSALSESLLLENGDLDKIDPALTPLPILTSNKENNTILDEEEGPIDEVVVDNLLSTDEVTHRTPTEPLGTGTGGSPEKIPAHESRPGTAVTDNDGSLSVTELAWMHSLWTVLRWRLYPAIHRFFLLRFHDEAMEAQFSREAWFTNKQLALWASGRDFLGLLYYASALPAIALFALGQQRLYALFPAIAVLILMSVGIVPFRHTWARSVLNVFVFQMFLLWLHYLRENADRRLYSLREQLKVQFRATQKAQINERQAADSKRRLTSYIFHEVRVPLNTALLAVQNMEASDSIPKGQDIEFAALEGSLSMMSKVLNDVLDFNRMDSGRFESVNRPYFFHTALRSMLVPLQLAVDARGLELHTDMDSRIDDAARRAWYRAQDESPAWIEDRIREYPNEQGIVVGDEMRLRQIITNLTRLVCILTLIRGLCDNPSINSNACKFTPTGGKISVRTKLVYPILKSADDQGSSVKSMGPSLSAYRLSQHDALHSPHMDNIVVRIEIEDTGAGIRQRDLVDNKLFSPYVQTEIGRIQGGKGTGLGLALVRHIVKLSGGRLGQMGVGSTFWVELQLGVGKKALGKPGSSAPSDIVPAPRFSLEGRSSVMFDTSTMNHSIKPLNYVLTSKSSPSALKSIMDQGGLVELAPTRSLILTEQPLLLANSVAEASSSQATTTVVNPTPLLTVQSNKDRPTFITLPEHDMTLFASSLANNPLTPPPVTRPFAVSSSPDPSLHLESPLHALVVDDDHITRQLMARLLTRLGVTVTCAENGAVALDFILGTNLSRSPQVMPTEHRYDVIFLDNQMPVMSGLEVVKKLRNLGRSDFVVGVTGNALLSDQDEYLEAGVNKVLTKPVHERNLKVALNAADVLRKQRSTPQSEQHLDPLLEPLNSLKITER</sequence>
<name>A0AAV5AF87_9AGAM</name>
<feature type="transmembrane region" description="Helical" evidence="8">
    <location>
        <begin position="216"/>
        <end position="234"/>
    </location>
</feature>
<evidence type="ECO:0000313" key="12">
    <source>
        <dbReference type="Proteomes" id="UP001050691"/>
    </source>
</evidence>
<feature type="modified residue" description="4-aspartylphosphate" evidence="6">
    <location>
        <position position="854"/>
    </location>
</feature>
<dbReference type="InterPro" id="IPR011006">
    <property type="entry name" value="CheY-like_superfamily"/>
</dbReference>
<dbReference type="Gene3D" id="3.40.50.2300">
    <property type="match status" value="1"/>
</dbReference>
<comment type="catalytic activity">
    <reaction evidence="1">
        <text>ATP + protein L-histidine = ADP + protein N-phospho-L-histidine.</text>
        <dbReference type="EC" id="2.7.13.3"/>
    </reaction>
</comment>
<dbReference type="InterPro" id="IPR036890">
    <property type="entry name" value="HATPase_C_sf"/>
</dbReference>
<keyword evidence="3 6" id="KW-0597">Phosphoprotein</keyword>
<dbReference type="SMART" id="SM00448">
    <property type="entry name" value="REC"/>
    <property type="match status" value="1"/>
</dbReference>
<dbReference type="PRINTS" id="PR00344">
    <property type="entry name" value="BCTRLSENSOR"/>
</dbReference>
<evidence type="ECO:0000259" key="9">
    <source>
        <dbReference type="PROSITE" id="PS50109"/>
    </source>
</evidence>
<feature type="domain" description="Histidine kinase" evidence="9">
    <location>
        <begin position="325"/>
        <end position="611"/>
    </location>
</feature>
<evidence type="ECO:0000256" key="2">
    <source>
        <dbReference type="ARBA" id="ARBA00012438"/>
    </source>
</evidence>
<dbReference type="PANTHER" id="PTHR43047">
    <property type="entry name" value="TWO-COMPONENT HISTIDINE PROTEIN KINASE"/>
    <property type="match status" value="1"/>
</dbReference>
<gene>
    <name evidence="11" type="ORF">Clacol_005398</name>
</gene>
<dbReference type="Gene3D" id="3.30.565.10">
    <property type="entry name" value="Histidine kinase-like ATPase, C-terminal domain"/>
    <property type="match status" value="1"/>
</dbReference>
<keyword evidence="5" id="KW-0418">Kinase</keyword>
<organism evidence="11 12">
    <name type="scientific">Clathrus columnatus</name>
    <dbReference type="NCBI Taxonomy" id="1419009"/>
    <lineage>
        <taxon>Eukaryota</taxon>
        <taxon>Fungi</taxon>
        <taxon>Dikarya</taxon>
        <taxon>Basidiomycota</taxon>
        <taxon>Agaricomycotina</taxon>
        <taxon>Agaricomycetes</taxon>
        <taxon>Phallomycetidae</taxon>
        <taxon>Phallales</taxon>
        <taxon>Clathraceae</taxon>
        <taxon>Clathrus</taxon>
    </lineage>
</organism>
<keyword evidence="8" id="KW-1133">Transmembrane helix</keyword>
<evidence type="ECO:0000259" key="10">
    <source>
        <dbReference type="PROSITE" id="PS50110"/>
    </source>
</evidence>
<dbReference type="InterPro" id="IPR001789">
    <property type="entry name" value="Sig_transdc_resp-reg_receiver"/>
</dbReference>
<dbReference type="EMBL" id="BPWL01000006">
    <property type="protein sequence ID" value="GJJ11166.1"/>
    <property type="molecule type" value="Genomic_DNA"/>
</dbReference>
<dbReference type="SUPFAM" id="SSF47384">
    <property type="entry name" value="Homodimeric domain of signal transducing histidine kinase"/>
    <property type="match status" value="1"/>
</dbReference>
<dbReference type="PROSITE" id="PS50109">
    <property type="entry name" value="HIS_KIN"/>
    <property type="match status" value="1"/>
</dbReference>
<dbReference type="InterPro" id="IPR003661">
    <property type="entry name" value="HisK_dim/P_dom"/>
</dbReference>
<feature type="region of interest" description="Disordered" evidence="7">
    <location>
        <begin position="924"/>
        <end position="949"/>
    </location>
</feature>
<dbReference type="Gene3D" id="1.10.287.130">
    <property type="match status" value="1"/>
</dbReference>
<evidence type="ECO:0000256" key="1">
    <source>
        <dbReference type="ARBA" id="ARBA00000085"/>
    </source>
</evidence>
<dbReference type="InterPro" id="IPR003594">
    <property type="entry name" value="HATPase_dom"/>
</dbReference>
<dbReference type="Proteomes" id="UP001050691">
    <property type="component" value="Unassembled WGS sequence"/>
</dbReference>
<dbReference type="InterPro" id="IPR004358">
    <property type="entry name" value="Sig_transdc_His_kin-like_C"/>
</dbReference>
<feature type="transmembrane region" description="Helical" evidence="8">
    <location>
        <begin position="266"/>
        <end position="283"/>
    </location>
</feature>
<evidence type="ECO:0000256" key="8">
    <source>
        <dbReference type="SAM" id="Phobius"/>
    </source>
</evidence>
<proteinExistence type="predicted"/>
<dbReference type="SMART" id="SM00387">
    <property type="entry name" value="HATPase_c"/>
    <property type="match status" value="1"/>
</dbReference>
<comment type="caution">
    <text evidence="11">The sequence shown here is derived from an EMBL/GenBank/DDBJ whole genome shotgun (WGS) entry which is preliminary data.</text>
</comment>
<evidence type="ECO:0000256" key="6">
    <source>
        <dbReference type="PROSITE-ProRule" id="PRU00169"/>
    </source>
</evidence>
<dbReference type="GO" id="GO:0005886">
    <property type="term" value="C:plasma membrane"/>
    <property type="evidence" value="ECO:0007669"/>
    <property type="project" value="TreeGrafter"/>
</dbReference>
<keyword evidence="8" id="KW-0812">Transmembrane</keyword>